<dbReference type="RefSeq" id="WP_072346134.1">
    <property type="nucleotide sequence ID" value="NZ_FPKU01000003.1"/>
</dbReference>
<evidence type="ECO:0000313" key="2">
    <source>
        <dbReference type="Proteomes" id="UP000183447"/>
    </source>
</evidence>
<dbReference type="OrthoDB" id="7284022at2"/>
<dbReference type="AlphaFoldDB" id="A0A1K2I2A5"/>
<accession>A0A1K2I2A5</accession>
<dbReference type="Proteomes" id="UP000183447">
    <property type="component" value="Unassembled WGS sequence"/>
</dbReference>
<organism evidence="1 2">
    <name type="scientific">Devosia enhydra</name>
    <dbReference type="NCBI Taxonomy" id="665118"/>
    <lineage>
        <taxon>Bacteria</taxon>
        <taxon>Pseudomonadati</taxon>
        <taxon>Pseudomonadota</taxon>
        <taxon>Alphaproteobacteria</taxon>
        <taxon>Hyphomicrobiales</taxon>
        <taxon>Devosiaceae</taxon>
        <taxon>Devosia</taxon>
    </lineage>
</organism>
<reference evidence="1 2" key="1">
    <citation type="submission" date="2016-11" db="EMBL/GenBank/DDBJ databases">
        <authorList>
            <person name="Jaros S."/>
            <person name="Januszkiewicz K."/>
            <person name="Wedrychowicz H."/>
        </authorList>
    </citation>
    <scope>NUCLEOTIDE SEQUENCE [LARGE SCALE GENOMIC DNA]</scope>
    <source>
        <strain evidence="1 2">ATCC 23634</strain>
    </source>
</reference>
<proteinExistence type="predicted"/>
<keyword evidence="2" id="KW-1185">Reference proteome</keyword>
<evidence type="ECO:0000313" key="1">
    <source>
        <dbReference type="EMBL" id="SFZ86522.1"/>
    </source>
</evidence>
<protein>
    <submittedName>
        <fullName evidence="1">Uncharacterized protein</fullName>
    </submittedName>
</protein>
<dbReference type="STRING" id="665118.SAMN02983003_3704"/>
<name>A0A1K2I2A5_9HYPH</name>
<dbReference type="EMBL" id="FPKU01000003">
    <property type="protein sequence ID" value="SFZ86522.1"/>
    <property type="molecule type" value="Genomic_DNA"/>
</dbReference>
<gene>
    <name evidence="1" type="ORF">SAMN02983003_3704</name>
</gene>
<sequence>MPPRLSLDDLAALVRRAGLPMTPEQIAALHQGSWGYLETMLDRVSGAGVDRFAEPAATFDPEQR</sequence>